<evidence type="ECO:0000313" key="7">
    <source>
        <dbReference type="Proteomes" id="UP000199236"/>
    </source>
</evidence>
<dbReference type="Pfam" id="PF03480">
    <property type="entry name" value="DctP"/>
    <property type="match status" value="1"/>
</dbReference>
<feature type="signal peptide" evidence="5">
    <location>
        <begin position="1"/>
        <end position="21"/>
    </location>
</feature>
<keyword evidence="3" id="KW-0813">Transport</keyword>
<dbReference type="SUPFAM" id="SSF53850">
    <property type="entry name" value="Periplasmic binding protein-like II"/>
    <property type="match status" value="1"/>
</dbReference>
<keyword evidence="7" id="KW-1185">Reference proteome</keyword>
<evidence type="ECO:0000256" key="3">
    <source>
        <dbReference type="ARBA" id="ARBA00022448"/>
    </source>
</evidence>
<dbReference type="GO" id="GO:0055085">
    <property type="term" value="P:transmembrane transport"/>
    <property type="evidence" value="ECO:0007669"/>
    <property type="project" value="InterPro"/>
</dbReference>
<comment type="similarity">
    <text evidence="2">Belongs to the bacterial solute-binding protein 7 family.</text>
</comment>
<dbReference type="InterPro" id="IPR038404">
    <property type="entry name" value="TRAP_DctP_sf"/>
</dbReference>
<comment type="subcellular location">
    <subcellularLocation>
        <location evidence="1">Cell envelope</location>
    </subcellularLocation>
</comment>
<evidence type="ECO:0000313" key="6">
    <source>
        <dbReference type="EMBL" id="SFO42997.1"/>
    </source>
</evidence>
<dbReference type="PANTHER" id="PTHR33376:SF4">
    <property type="entry name" value="SIALIC ACID-BINDING PERIPLASMIC PROTEIN SIAP"/>
    <property type="match status" value="1"/>
</dbReference>
<dbReference type="RefSeq" id="WP_090072751.1">
    <property type="nucleotide sequence ID" value="NZ_FOVR01000006.1"/>
</dbReference>
<sequence length="324" mass="35803">MKHVLTCLAVAGMLVAGPALAQDTRTLSFGMQGTPGDPQYQGVMEAAKVLEEESNGRLKLEVFPNSQLGTFTEMMEQVTLGDLDFTLNPFGGMDPWVSRAVIASTAYVVKDFDHLQKILASDWGQGVLEEMRTENGWRTVDSWYFGTRETTSNKPITKLEDFKGMKLRVPNSAPQLQWAKAMGASPTPVAFAEVYLALQTNQVDGQENPLPIIDAMKFMEVQSNITLTNHLVQDQLVLMSEETWKDLSEEDQKIVMDAFKAGGLVNNKVVKDNEAALLSKFEDNGAKVNRPELAPFRAAMEPSYKELDSKFGEGIVEKLSSLAD</sequence>
<dbReference type="Proteomes" id="UP000199236">
    <property type="component" value="Unassembled WGS sequence"/>
</dbReference>
<name>A0A1I5H466_9HYPH</name>
<dbReference type="Gene3D" id="3.40.190.170">
    <property type="entry name" value="Bacterial extracellular solute-binding protein, family 7"/>
    <property type="match status" value="1"/>
</dbReference>
<keyword evidence="4 5" id="KW-0732">Signal</keyword>
<dbReference type="NCBIfam" id="NF037995">
    <property type="entry name" value="TRAP_S1"/>
    <property type="match status" value="1"/>
</dbReference>
<dbReference type="CDD" id="cd13672">
    <property type="entry name" value="PBP2_TRAP_Siap"/>
    <property type="match status" value="1"/>
</dbReference>
<evidence type="ECO:0000256" key="4">
    <source>
        <dbReference type="ARBA" id="ARBA00022729"/>
    </source>
</evidence>
<dbReference type="PIRSF" id="PIRSF006470">
    <property type="entry name" value="DctB"/>
    <property type="match status" value="1"/>
</dbReference>
<reference evidence="6 7" key="1">
    <citation type="submission" date="2016-10" db="EMBL/GenBank/DDBJ databases">
        <authorList>
            <person name="de Groot N.N."/>
        </authorList>
    </citation>
    <scope>NUCLEOTIDE SEQUENCE [LARGE SCALE GENOMIC DNA]</scope>
    <source>
        <strain evidence="6 7">CGMCC 1.9157</strain>
    </source>
</reference>
<gene>
    <name evidence="6" type="ORF">SAMN04488056_10615</name>
</gene>
<dbReference type="AlphaFoldDB" id="A0A1I5H466"/>
<dbReference type="NCBIfam" id="TIGR00787">
    <property type="entry name" value="dctP"/>
    <property type="match status" value="1"/>
</dbReference>
<proteinExistence type="inferred from homology"/>
<dbReference type="GO" id="GO:0030288">
    <property type="term" value="C:outer membrane-bounded periplasmic space"/>
    <property type="evidence" value="ECO:0007669"/>
    <property type="project" value="InterPro"/>
</dbReference>
<protein>
    <submittedName>
        <fullName evidence="6">Tripartite ATP-independent transporter solute receptor, DctP family</fullName>
    </submittedName>
</protein>
<dbReference type="PANTHER" id="PTHR33376">
    <property type="match status" value="1"/>
</dbReference>
<dbReference type="InterPro" id="IPR004682">
    <property type="entry name" value="TRAP_DctP"/>
</dbReference>
<feature type="chain" id="PRO_5011476390" evidence="5">
    <location>
        <begin position="22"/>
        <end position="324"/>
    </location>
</feature>
<evidence type="ECO:0000256" key="1">
    <source>
        <dbReference type="ARBA" id="ARBA00004196"/>
    </source>
</evidence>
<dbReference type="OrthoDB" id="9803763at2"/>
<evidence type="ECO:0000256" key="5">
    <source>
        <dbReference type="SAM" id="SignalP"/>
    </source>
</evidence>
<keyword evidence="6" id="KW-0675">Receptor</keyword>
<evidence type="ECO:0000256" key="2">
    <source>
        <dbReference type="ARBA" id="ARBA00009023"/>
    </source>
</evidence>
<dbReference type="InterPro" id="IPR018389">
    <property type="entry name" value="DctP_fam"/>
</dbReference>
<dbReference type="EMBL" id="FOVR01000006">
    <property type="protein sequence ID" value="SFO42997.1"/>
    <property type="molecule type" value="Genomic_DNA"/>
</dbReference>
<accession>A0A1I5H466</accession>
<dbReference type="STRING" id="655353.SAMN04488056_10615"/>
<organism evidence="6 7">
    <name type="scientific">Cohaesibacter marisflavi</name>
    <dbReference type="NCBI Taxonomy" id="655353"/>
    <lineage>
        <taxon>Bacteria</taxon>
        <taxon>Pseudomonadati</taxon>
        <taxon>Pseudomonadota</taxon>
        <taxon>Alphaproteobacteria</taxon>
        <taxon>Hyphomicrobiales</taxon>
        <taxon>Cohaesibacteraceae</taxon>
    </lineage>
</organism>